<keyword evidence="3 5" id="KW-0238">DNA-binding</keyword>
<dbReference type="GO" id="GO:0003677">
    <property type="term" value="F:DNA binding"/>
    <property type="evidence" value="ECO:0007669"/>
    <property type="project" value="UniProtKB-UniRule"/>
</dbReference>
<dbReference type="InterPro" id="IPR013762">
    <property type="entry name" value="Integrase-like_cat_sf"/>
</dbReference>
<accession>A0AAW7HUS5</accession>
<dbReference type="InterPro" id="IPR044068">
    <property type="entry name" value="CB"/>
</dbReference>
<organism evidence="9 10">
    <name type="scientific">Aeromonas bestiarum</name>
    <dbReference type="NCBI Taxonomy" id="105751"/>
    <lineage>
        <taxon>Bacteria</taxon>
        <taxon>Pseudomonadati</taxon>
        <taxon>Pseudomonadota</taxon>
        <taxon>Gammaproteobacteria</taxon>
        <taxon>Aeromonadales</taxon>
        <taxon>Aeromonadaceae</taxon>
        <taxon>Aeromonas</taxon>
    </lineage>
</organism>
<dbReference type="InterPro" id="IPR038488">
    <property type="entry name" value="Integrase_DNA-bd_sf"/>
</dbReference>
<dbReference type="Pfam" id="PF13356">
    <property type="entry name" value="Arm-DNA-bind_3"/>
    <property type="match status" value="1"/>
</dbReference>
<evidence type="ECO:0000259" key="8">
    <source>
        <dbReference type="PROSITE" id="PS51900"/>
    </source>
</evidence>
<dbReference type="InterPro" id="IPR002104">
    <property type="entry name" value="Integrase_catalytic"/>
</dbReference>
<keyword evidence="4" id="KW-0233">DNA recombination</keyword>
<dbReference type="InterPro" id="IPR053876">
    <property type="entry name" value="Phage_int_M"/>
</dbReference>
<dbReference type="GO" id="GO:0006310">
    <property type="term" value="P:DNA recombination"/>
    <property type="evidence" value="ECO:0007669"/>
    <property type="project" value="UniProtKB-KW"/>
</dbReference>
<dbReference type="EMBL" id="JAOPLV010000001">
    <property type="protein sequence ID" value="MDM5138794.1"/>
    <property type="molecule type" value="Genomic_DNA"/>
</dbReference>
<evidence type="ECO:0000259" key="7">
    <source>
        <dbReference type="PROSITE" id="PS51898"/>
    </source>
</evidence>
<protein>
    <submittedName>
        <fullName evidence="9">Integrase domain-containing protein</fullName>
    </submittedName>
</protein>
<dbReference type="InterPro" id="IPR010998">
    <property type="entry name" value="Integrase_recombinase_N"/>
</dbReference>
<dbReference type="NCBIfam" id="NF007246">
    <property type="entry name" value="PRK09692.1"/>
    <property type="match status" value="1"/>
</dbReference>
<dbReference type="AlphaFoldDB" id="A0AAW7HUS5"/>
<keyword evidence="2" id="KW-0229">DNA integration</keyword>
<feature type="domain" description="Tyr recombinase" evidence="7">
    <location>
        <begin position="217"/>
        <end position="394"/>
    </location>
</feature>
<dbReference type="Proteomes" id="UP001168216">
    <property type="component" value="Unassembled WGS sequence"/>
</dbReference>
<evidence type="ECO:0000256" key="1">
    <source>
        <dbReference type="ARBA" id="ARBA00008857"/>
    </source>
</evidence>
<evidence type="ECO:0000256" key="4">
    <source>
        <dbReference type="ARBA" id="ARBA00023172"/>
    </source>
</evidence>
<dbReference type="SUPFAM" id="SSF56349">
    <property type="entry name" value="DNA breaking-rejoining enzymes"/>
    <property type="match status" value="1"/>
</dbReference>
<dbReference type="InterPro" id="IPR050808">
    <property type="entry name" value="Phage_Integrase"/>
</dbReference>
<evidence type="ECO:0000256" key="3">
    <source>
        <dbReference type="ARBA" id="ARBA00023125"/>
    </source>
</evidence>
<dbReference type="Pfam" id="PF22022">
    <property type="entry name" value="Phage_int_M"/>
    <property type="match status" value="1"/>
</dbReference>
<dbReference type="RefSeq" id="WP_290021213.1">
    <property type="nucleotide sequence ID" value="NZ_JAOPLV010000001.1"/>
</dbReference>
<feature type="region of interest" description="Disordered" evidence="6">
    <location>
        <begin position="1"/>
        <end position="38"/>
    </location>
</feature>
<evidence type="ECO:0000256" key="5">
    <source>
        <dbReference type="PROSITE-ProRule" id="PRU01248"/>
    </source>
</evidence>
<dbReference type="PANTHER" id="PTHR30629">
    <property type="entry name" value="PROPHAGE INTEGRASE"/>
    <property type="match status" value="1"/>
</dbReference>
<evidence type="ECO:0000313" key="9">
    <source>
        <dbReference type="EMBL" id="MDM5138794.1"/>
    </source>
</evidence>
<name>A0AAW7HUS5_9GAMM</name>
<feature type="domain" description="Core-binding (CB)" evidence="8">
    <location>
        <begin position="113"/>
        <end position="194"/>
    </location>
</feature>
<dbReference type="InterPro" id="IPR011010">
    <property type="entry name" value="DNA_brk_join_enz"/>
</dbReference>
<gene>
    <name evidence="9" type="ORF">OB959_03120</name>
</gene>
<dbReference type="GO" id="GO:0015074">
    <property type="term" value="P:DNA integration"/>
    <property type="evidence" value="ECO:0007669"/>
    <property type="project" value="UniProtKB-KW"/>
</dbReference>
<dbReference type="Gene3D" id="1.10.150.130">
    <property type="match status" value="1"/>
</dbReference>
<sequence>MDKKTRETGTNRLTDTKVKTAKAETKESTLPDGEGLELRVKPNGGKRWVFKYQRPADKKRTNMGFGTYPEVSLAAARERRREARALLAQSIDPKLHKEEQISTAQAEQEASANTFERMASKWLELKRHDVSEAYAADSWRSLELYVLPFIGSLPIDQIRAPKVIEILRPIEADGKHETVRRLCQRINEILDYSVNHGLLAANPCSAVRKVFKKPTKKHMPTLKPEELPLLMADIANGRLDPTTRCQIEWSLHTLVRPGESAGTRWDEIDMEAKVWNIPAERMKMARSHRVPLTPHAISLLERMKPISGHRPFVFPGYRDPLGHINDQSANAALKRLGYGGRLVAHGLRSLGSTILNEQGFNPDAIEAALSHADENEIRRAYNRSDYFEQREIMMGWWSNHIEQASQGNLSLASGFRALKVVGE</sequence>
<feature type="compositionally biased region" description="Basic and acidic residues" evidence="6">
    <location>
        <begin position="1"/>
        <end position="29"/>
    </location>
</feature>
<dbReference type="Gene3D" id="1.10.443.10">
    <property type="entry name" value="Intergrase catalytic core"/>
    <property type="match status" value="1"/>
</dbReference>
<dbReference type="Pfam" id="PF00589">
    <property type="entry name" value="Phage_integrase"/>
    <property type="match status" value="1"/>
</dbReference>
<proteinExistence type="inferred from homology"/>
<evidence type="ECO:0000256" key="6">
    <source>
        <dbReference type="SAM" id="MobiDB-lite"/>
    </source>
</evidence>
<dbReference type="CDD" id="cd00801">
    <property type="entry name" value="INT_P4_C"/>
    <property type="match status" value="1"/>
</dbReference>
<reference evidence="9" key="1">
    <citation type="submission" date="2023-08" db="EMBL/GenBank/DDBJ databases">
        <title>WGS of Aeromonas isolates.</title>
        <authorList>
            <person name="Lee H."/>
        </authorList>
    </citation>
    <scope>NUCLEOTIDE SEQUENCE</scope>
    <source>
        <strain evidence="9">SL22</strain>
    </source>
</reference>
<dbReference type="InterPro" id="IPR025166">
    <property type="entry name" value="Integrase_DNA_bind_dom"/>
</dbReference>
<comment type="caution">
    <text evidence="9">The sequence shown here is derived from an EMBL/GenBank/DDBJ whole genome shotgun (WGS) entry which is preliminary data.</text>
</comment>
<dbReference type="PROSITE" id="PS51898">
    <property type="entry name" value="TYR_RECOMBINASE"/>
    <property type="match status" value="1"/>
</dbReference>
<evidence type="ECO:0000313" key="10">
    <source>
        <dbReference type="Proteomes" id="UP001168216"/>
    </source>
</evidence>
<evidence type="ECO:0000256" key="2">
    <source>
        <dbReference type="ARBA" id="ARBA00022908"/>
    </source>
</evidence>
<comment type="similarity">
    <text evidence="1">Belongs to the 'phage' integrase family.</text>
</comment>
<dbReference type="Gene3D" id="3.30.160.390">
    <property type="entry name" value="Integrase, DNA-binding domain"/>
    <property type="match status" value="1"/>
</dbReference>
<dbReference type="PROSITE" id="PS51900">
    <property type="entry name" value="CB"/>
    <property type="match status" value="1"/>
</dbReference>
<dbReference type="PANTHER" id="PTHR30629:SF6">
    <property type="entry name" value="PROPHAGE INTEGRASE INTA-RELATED"/>
    <property type="match status" value="1"/>
</dbReference>